<proteinExistence type="predicted"/>
<dbReference type="EC" id="4.6.1.1" evidence="4"/>
<dbReference type="GO" id="GO:0004016">
    <property type="term" value="F:adenylate cyclase activity"/>
    <property type="evidence" value="ECO:0007669"/>
    <property type="project" value="UniProtKB-EC"/>
</dbReference>
<dbReference type="SMART" id="SM00044">
    <property type="entry name" value="CYCc"/>
    <property type="match status" value="1"/>
</dbReference>
<dbReference type="RefSeq" id="WP_184261739.1">
    <property type="nucleotide sequence ID" value="NZ_JACIIX010000002.1"/>
</dbReference>
<dbReference type="PANTHER" id="PTHR43081">
    <property type="entry name" value="ADENYLATE CYCLASE, TERMINAL-DIFFERENTIATION SPECIFIC-RELATED"/>
    <property type="match status" value="1"/>
</dbReference>
<dbReference type="SUPFAM" id="SSF55073">
    <property type="entry name" value="Nucleotide cyclase"/>
    <property type="match status" value="1"/>
</dbReference>
<keyword evidence="5" id="KW-1185">Reference proteome</keyword>
<evidence type="ECO:0000256" key="1">
    <source>
        <dbReference type="SAM" id="MobiDB-lite"/>
    </source>
</evidence>
<accession>A0A7W9ZDW8</accession>
<dbReference type="PROSITE" id="PS50125">
    <property type="entry name" value="GUANYLATE_CYCLASE_2"/>
    <property type="match status" value="1"/>
</dbReference>
<feature type="region of interest" description="Disordered" evidence="1">
    <location>
        <begin position="655"/>
        <end position="716"/>
    </location>
</feature>
<protein>
    <submittedName>
        <fullName evidence="4">Adenylate cyclase</fullName>
        <ecNumber evidence="4">4.6.1.1</ecNumber>
    </submittedName>
</protein>
<dbReference type="EMBL" id="JACIIX010000002">
    <property type="protein sequence ID" value="MBB6209450.1"/>
    <property type="molecule type" value="Genomic_DNA"/>
</dbReference>
<sequence length="716" mass="77133">MPTTVNFEVYAQTEQGWVLQGRFPSDDRAGAIEEAKNIEYYAKAPVKVVRDTYYSENNFSEERVVYTGKIKPRPEMPGQSGKRGQRKGAAGSRGGSAGGFGDSDLSPFSESDILNSHGQTDKAGAGDFVFRLLMVLILSLIIAICGTGVCSLILTQLARTGLPLSGSTQSALLFGVFVTLFLISVVPMVSNYVPLQGFRRRTAGHHHDVAPAGAQDYHPDDFAPKTAQAPEAATDPKPAEERKDPLDAILPDEAPWPGSTVQEEHDPDKERARQVAEALKEQKRLKEEAEKRKADRQAAQEAALAASADAAAAAFEAAEAPEPFTAEQSLSQAYEQARVTIMRFLGEVIAALKTTQPVLDAYNKFGVNLYLAGACAALATTRALSQDEQAALVREAVEVVGSKPEQARHLILRLETYNTEPRYQAMIEAGRIAMQHHLTGDTDPFHALGGVMKDWNTPQTRQLANSMVTILFTDMIGSTDMTHAMGDAAAQDVIRAHNTIVRNALSQNRGKEVKHTGDGIMASFDEAIDAVRASIQIQRAVKAHNQKWTKQPLHLRIGMNTGEPIIEENDYFGATVQVAARVCAAAGMDQIWIGPATHEQVSRASDISLFSHGAQRLKGVRDEQTLHEVVWNGERAAELDAIRRFREADRAAAGEAAAARNTGSTPSGTAATGPSAALKASERAVMKRRLPPLAPPGSLNGTAGKPGQPSSRTPGK</sequence>
<feature type="compositionally biased region" description="Gly residues" evidence="1">
    <location>
        <begin position="91"/>
        <end position="101"/>
    </location>
</feature>
<dbReference type="GO" id="GO:0006171">
    <property type="term" value="P:cAMP biosynthetic process"/>
    <property type="evidence" value="ECO:0007669"/>
    <property type="project" value="TreeGrafter"/>
</dbReference>
<name>A0A7W9ZDW8_NOVIT</name>
<feature type="transmembrane region" description="Helical" evidence="2">
    <location>
        <begin position="170"/>
        <end position="193"/>
    </location>
</feature>
<evidence type="ECO:0000259" key="3">
    <source>
        <dbReference type="PROSITE" id="PS50125"/>
    </source>
</evidence>
<evidence type="ECO:0000256" key="2">
    <source>
        <dbReference type="SAM" id="Phobius"/>
    </source>
</evidence>
<dbReference type="InterPro" id="IPR050697">
    <property type="entry name" value="Adenylyl/Guanylyl_Cyclase_3/4"/>
</dbReference>
<feature type="compositionally biased region" description="Basic and acidic residues" evidence="1">
    <location>
        <begin position="237"/>
        <end position="246"/>
    </location>
</feature>
<feature type="domain" description="Guanylate cyclase" evidence="3">
    <location>
        <begin position="469"/>
        <end position="583"/>
    </location>
</feature>
<feature type="compositionally biased region" description="Low complexity" evidence="1">
    <location>
        <begin position="655"/>
        <end position="677"/>
    </location>
</feature>
<dbReference type="GO" id="GO:0035556">
    <property type="term" value="P:intracellular signal transduction"/>
    <property type="evidence" value="ECO:0007669"/>
    <property type="project" value="InterPro"/>
</dbReference>
<dbReference type="InterPro" id="IPR001054">
    <property type="entry name" value="A/G_cyclase"/>
</dbReference>
<feature type="region of interest" description="Disordered" evidence="1">
    <location>
        <begin position="209"/>
        <end position="277"/>
    </location>
</feature>
<dbReference type="InterPro" id="IPR029787">
    <property type="entry name" value="Nucleotide_cyclase"/>
</dbReference>
<gene>
    <name evidence="4" type="ORF">FHS48_000852</name>
</gene>
<feature type="transmembrane region" description="Helical" evidence="2">
    <location>
        <begin position="132"/>
        <end position="158"/>
    </location>
</feature>
<dbReference type="Pfam" id="PF00211">
    <property type="entry name" value="Guanylate_cyc"/>
    <property type="match status" value="1"/>
</dbReference>
<keyword evidence="2" id="KW-0812">Transmembrane</keyword>
<keyword evidence="2" id="KW-0472">Membrane</keyword>
<reference evidence="4 5" key="1">
    <citation type="submission" date="2020-08" db="EMBL/GenBank/DDBJ databases">
        <title>Genomic Encyclopedia of Type Strains, Phase IV (KMG-IV): sequencing the most valuable type-strain genomes for metagenomic binning, comparative biology and taxonomic classification.</title>
        <authorList>
            <person name="Goeker M."/>
        </authorList>
    </citation>
    <scope>NUCLEOTIDE SEQUENCE [LARGE SCALE GENOMIC DNA]</scope>
    <source>
        <strain evidence="4 5">DSM 11590</strain>
    </source>
</reference>
<organism evidence="4 5">
    <name type="scientific">Novispirillum itersonii</name>
    <name type="common">Aquaspirillum itersonii</name>
    <dbReference type="NCBI Taxonomy" id="189"/>
    <lineage>
        <taxon>Bacteria</taxon>
        <taxon>Pseudomonadati</taxon>
        <taxon>Pseudomonadota</taxon>
        <taxon>Alphaproteobacteria</taxon>
        <taxon>Rhodospirillales</taxon>
        <taxon>Novispirillaceae</taxon>
        <taxon>Novispirillum</taxon>
    </lineage>
</organism>
<evidence type="ECO:0000313" key="5">
    <source>
        <dbReference type="Proteomes" id="UP000544872"/>
    </source>
</evidence>
<dbReference type="AlphaFoldDB" id="A0A7W9ZDW8"/>
<dbReference type="Gene3D" id="3.30.70.1230">
    <property type="entry name" value="Nucleotide cyclase"/>
    <property type="match status" value="1"/>
</dbReference>
<comment type="caution">
    <text evidence="4">The sequence shown here is derived from an EMBL/GenBank/DDBJ whole genome shotgun (WGS) entry which is preliminary data.</text>
</comment>
<keyword evidence="2" id="KW-1133">Transmembrane helix</keyword>
<keyword evidence="4" id="KW-0456">Lyase</keyword>
<feature type="compositionally biased region" description="Basic and acidic residues" evidence="1">
    <location>
        <begin position="262"/>
        <end position="277"/>
    </location>
</feature>
<feature type="region of interest" description="Disordered" evidence="1">
    <location>
        <begin position="66"/>
        <end position="103"/>
    </location>
</feature>
<evidence type="ECO:0000313" key="4">
    <source>
        <dbReference type="EMBL" id="MBB6209450.1"/>
    </source>
</evidence>
<dbReference type="Proteomes" id="UP000544872">
    <property type="component" value="Unassembled WGS sequence"/>
</dbReference>
<dbReference type="PANTHER" id="PTHR43081:SF19">
    <property type="entry name" value="PH-SENSITIVE ADENYLATE CYCLASE RV1264"/>
    <property type="match status" value="1"/>
</dbReference>
<dbReference type="CDD" id="cd07302">
    <property type="entry name" value="CHD"/>
    <property type="match status" value="1"/>
</dbReference>